<dbReference type="CDD" id="cd17278">
    <property type="entry name" value="RMtype1_S_LdeBORF1052P-TRD2-CR2"/>
    <property type="match status" value="1"/>
</dbReference>
<dbReference type="GO" id="GO:0003677">
    <property type="term" value="F:DNA binding"/>
    <property type="evidence" value="ECO:0007669"/>
    <property type="project" value="UniProtKB-KW"/>
</dbReference>
<dbReference type="AlphaFoldDB" id="A0A641MNA9"/>
<gene>
    <name evidence="5" type="ORF">F3F94_15390</name>
</gene>
<dbReference type="InterPro" id="IPR044946">
    <property type="entry name" value="Restrct_endonuc_typeI_TRD_sf"/>
</dbReference>
<comment type="caution">
    <text evidence="5">The sequence shown here is derived from an EMBL/GenBank/DDBJ whole genome shotgun (WGS) entry which is preliminary data.</text>
</comment>
<dbReference type="SUPFAM" id="SSF116734">
    <property type="entry name" value="DNA methylase specificity domain"/>
    <property type="match status" value="2"/>
</dbReference>
<dbReference type="Pfam" id="PF01420">
    <property type="entry name" value="Methylase_S"/>
    <property type="match status" value="2"/>
</dbReference>
<dbReference type="GO" id="GO:0004519">
    <property type="term" value="F:endonuclease activity"/>
    <property type="evidence" value="ECO:0007669"/>
    <property type="project" value="UniProtKB-KW"/>
</dbReference>
<sequence>MDTKALRQKILDLAIHGKLVPQDPNDEPASVLLERIKAEKERLIKEGKIKRSKKSAKTSDTPHYENVPFEVPSSWVWCRLDDIVSFQGGYAYKSNTYVNQSDWQVIRIGNVKNDNLILDIQPVFVEDVIGKTTEKYLLKKDDILFTMTGTKGKRDYFYTAKVPSIKKNLLLNQRVGCLRCFSSEINIDFLCLVLKGEYVLDAIFSTETGNVSQGNIGSESTLNLNIAIPPLTEQHRIVVEIEKWFALIDQIEQGKSDLQSTIKQTKSKILDLAIHGKLVPQDPNDEPASELLKRINPNFTPCDNGHYTQLPEGWTVAPMQVLCSLVDGDKQNGIERTNLDVKYLRGERDAKTLTSGKYVTANSLLILVDGENSGEVFRTPIDGYQGSTFKQLLINENMNEEYVLQIINLHRKVLRESKVGSAIPHLNKKLFKAIEVPIPSYKEQQRIVMAINIAFKQLDLITESL</sequence>
<dbReference type="PANTHER" id="PTHR43140">
    <property type="entry name" value="TYPE-1 RESTRICTION ENZYME ECOKI SPECIFICITY PROTEIN"/>
    <property type="match status" value="1"/>
</dbReference>
<dbReference type="InterPro" id="IPR051212">
    <property type="entry name" value="Type-I_RE_S_subunit"/>
</dbReference>
<dbReference type="PANTHER" id="PTHR43140:SF1">
    <property type="entry name" value="TYPE I RESTRICTION ENZYME ECOKI SPECIFICITY SUBUNIT"/>
    <property type="match status" value="1"/>
</dbReference>
<protein>
    <submittedName>
        <fullName evidence="5">Restriction endonuclease subunit S</fullName>
    </submittedName>
</protein>
<dbReference type="RefSeq" id="WP_118086673.1">
    <property type="nucleotide sequence ID" value="NZ_VWMG01000017.1"/>
</dbReference>
<comment type="similarity">
    <text evidence="1">Belongs to the type-I restriction system S methylase family.</text>
</comment>
<evidence type="ECO:0000256" key="2">
    <source>
        <dbReference type="ARBA" id="ARBA00022747"/>
    </source>
</evidence>
<reference evidence="5" key="1">
    <citation type="journal article" date="2019" name="Nat. Med.">
        <title>A library of human gut bacterial isolates paired with longitudinal multiomics data enables mechanistic microbiome research.</title>
        <authorList>
            <person name="Poyet M."/>
            <person name="Groussin M."/>
            <person name="Gibbons S.M."/>
            <person name="Avila-Pacheco J."/>
            <person name="Jiang X."/>
            <person name="Kearney S.M."/>
            <person name="Perrotta A.R."/>
            <person name="Berdy B."/>
            <person name="Zhao S."/>
            <person name="Lieberman T.D."/>
            <person name="Swanson P.K."/>
            <person name="Smith M."/>
            <person name="Roesemann S."/>
            <person name="Alexander J.E."/>
            <person name="Rich S.A."/>
            <person name="Livny J."/>
            <person name="Vlamakis H."/>
            <person name="Clish C."/>
            <person name="Bullock K."/>
            <person name="Deik A."/>
            <person name="Scott J."/>
            <person name="Pierce K.A."/>
            <person name="Xavier R.J."/>
            <person name="Alm E.J."/>
        </authorList>
    </citation>
    <scope>NUCLEOTIDE SEQUENCE</scope>
    <source>
        <strain evidence="5">BIOML-A21</strain>
    </source>
</reference>
<keyword evidence="5" id="KW-0540">Nuclease</keyword>
<dbReference type="Gene3D" id="3.90.220.20">
    <property type="entry name" value="DNA methylase specificity domains"/>
    <property type="match status" value="2"/>
</dbReference>
<proteinExistence type="inferred from homology"/>
<evidence type="ECO:0000256" key="3">
    <source>
        <dbReference type="ARBA" id="ARBA00023125"/>
    </source>
</evidence>
<accession>A0A641MNA9</accession>
<keyword evidence="5" id="KW-0378">Hydrolase</keyword>
<evidence type="ECO:0000313" key="5">
    <source>
        <dbReference type="EMBL" id="KAA3714510.1"/>
    </source>
</evidence>
<keyword evidence="5" id="KW-0255">Endonuclease</keyword>
<keyword evidence="2" id="KW-0680">Restriction system</keyword>
<dbReference type="GO" id="GO:0009307">
    <property type="term" value="P:DNA restriction-modification system"/>
    <property type="evidence" value="ECO:0007669"/>
    <property type="project" value="UniProtKB-KW"/>
</dbReference>
<dbReference type="InterPro" id="IPR000055">
    <property type="entry name" value="Restrct_endonuc_typeI_TRD"/>
</dbReference>
<evidence type="ECO:0000256" key="1">
    <source>
        <dbReference type="ARBA" id="ARBA00010923"/>
    </source>
</evidence>
<keyword evidence="3" id="KW-0238">DNA-binding</keyword>
<feature type="domain" description="Type I restriction modification DNA specificity" evidence="4">
    <location>
        <begin position="340"/>
        <end position="461"/>
    </location>
</feature>
<evidence type="ECO:0000259" key="4">
    <source>
        <dbReference type="Pfam" id="PF01420"/>
    </source>
</evidence>
<dbReference type="EMBL" id="VWMU01000122">
    <property type="protein sequence ID" value="KAA3714510.1"/>
    <property type="molecule type" value="Genomic_DNA"/>
</dbReference>
<feature type="domain" description="Type I restriction modification DNA specificity" evidence="4">
    <location>
        <begin position="72"/>
        <end position="255"/>
    </location>
</feature>
<name>A0A641MNA9_9BACE</name>
<organism evidence="5">
    <name type="scientific">Bacteroides salyersiae</name>
    <dbReference type="NCBI Taxonomy" id="291644"/>
    <lineage>
        <taxon>Bacteria</taxon>
        <taxon>Pseudomonadati</taxon>
        <taxon>Bacteroidota</taxon>
        <taxon>Bacteroidia</taxon>
        <taxon>Bacteroidales</taxon>
        <taxon>Bacteroidaceae</taxon>
        <taxon>Bacteroides</taxon>
    </lineage>
</organism>